<keyword evidence="5 17" id="KW-0812">Transmembrane</keyword>
<feature type="transmembrane region" description="Helical" evidence="17">
    <location>
        <begin position="737"/>
        <end position="757"/>
    </location>
</feature>
<sequence length="1422" mass="157009">MPNLPPQWADNSTAPSAALDTCRRRCKPRRRTAVVAAKRVPPHQAPHPLPKLLRKMQMLLVALLLLLLSSPKLLAAEQLPFCSNANTITHIPESTYKTNLLQLAENLIADVNVTKMQPHSANSTAGKGADMVYGAVLCRGDSAGVNCADRLQRVLDTANINVTSDSSYSQSQKSVTLYDHEFQALLRFSDQDFLTSFSNTPECTVSAYLNPPPDADSTQFSLLFSELMKEITANMVSRRANYWTGRGWFERKSQTVYGLVQCMDGMLPESCRTCLGSIIDEGKKMVGSGLTGGAVLGVRCSLWYQTGIQFFAGDPEVSLHMPTASKFWIWVTIGSFSLMVSISWLLVHIWIKQERKREKARFELRLLSMAVQNVINLWRIEEGNSGFSLYDFAQIKEATKNFSRENKLGQGGFGPVYKGILPGGLEVAVKRLSACSVQGLLEFKNEIQLIAKLQHKNLVKLLGCCIEGEHEKMLVYEYMQNRSLDAFIFDFVKGAKLNWSKRLRIIDGIAQGILYLHCHSRLCVVHRDLKASNILLDSDMTPKISDFGMARIFCSNMIESNTTRIVGTHGYISPEYAFDGVCSIKSDVFSFGVLVLEIISGKRTADFYSYDGKLYNLISYAWQLWRSGQGHELVCCHIGNNHEVIERCIQVALLCVQERADDRPSIDQVVTMLNSEEMTLPKPKQPAYFYVRSSGPDVSLCNNSISITLARQWFNAVYNTTPPLAPKCLQLAPTMRVLFLLLLLAAAAASSPAPAAGDDGGAAPILNAIATVCNSTAGKNRTFQPNSTFESNLHALFASLTANASASGYAASSLGAAPDTAYGLVLCRGDSTGGNDCTAARLDGSLLDAVAFCGYSRDVTVYHDQYQLRYSDRDFLAGADNSPEKVAWNMNNVSDVAHVAEFDALVAKLVNAVADRAASNGSSSLRSYAAGTAGFAPEGMTVYAMAQCTPDLSPEQCRGCLAGIIGQMPRWFSGRVGGRILGVRCDFRYEKDLFFKIPNDMIVLSPLPDPSSSQGSSSSKNNSVLWIVAIVVPVTVLIFGFVGCFLWIRSRRRRVINMSGTVSLPTMSMEMEQVLKLWRIEESGSEFMLYDFDQIAEATDNFSDAFKLGQGGFGPVYKGQLPDGLEIAIKRLSSCSVQGLMEFKTEIQLIAKLQHTNLVRLLGCCVQADEKMLIYEYMHNKSLDCFIFDAEKGATLNWEKRFRIIDGIAQGLLYLHKHSRLRVIHRDLKASNILLDREMNPKISDFGMARIFCSNVTEANTTRVVGTHGYIAPEYASEGLFSIKSDVFSFGVLLLEIISGKRTAGFYQYGKFFNLTGYAYQLWQDGQWHELVDPALGEDFPAMEVMKCVQVALLCVQDSADERPNMSDVIAMLGSEGLTMPEPRQPAYFNVRITSLAVSSDSFGDGESYGISNISLVEEEGR</sequence>
<feature type="domain" description="Gnk2-homologous" evidence="19">
    <location>
        <begin position="771"/>
        <end position="875"/>
    </location>
</feature>
<feature type="transmembrane region" description="Helical" evidence="17">
    <location>
        <begin position="1024"/>
        <end position="1048"/>
    </location>
</feature>
<dbReference type="Gene3D" id="3.30.200.20">
    <property type="entry name" value="Phosphorylase Kinase, domain 1"/>
    <property type="match status" value="2"/>
</dbReference>
<dbReference type="Gramene" id="LPERR07G14720.1">
    <property type="protein sequence ID" value="LPERR07G14720.1"/>
    <property type="gene ID" value="LPERR07G14720"/>
</dbReference>
<dbReference type="EC" id="2.7.11.1" evidence="2"/>
<keyword evidence="4" id="KW-0808">Transferase</keyword>
<dbReference type="STRING" id="77586.A0A0D9WZT8"/>
<comment type="catalytic activity">
    <reaction evidence="15">
        <text>L-threonyl-[protein] + ATP = O-phospho-L-threonyl-[protein] + ADP + H(+)</text>
        <dbReference type="Rhea" id="RHEA:46608"/>
        <dbReference type="Rhea" id="RHEA-COMP:11060"/>
        <dbReference type="Rhea" id="RHEA-COMP:11605"/>
        <dbReference type="ChEBI" id="CHEBI:15378"/>
        <dbReference type="ChEBI" id="CHEBI:30013"/>
        <dbReference type="ChEBI" id="CHEBI:30616"/>
        <dbReference type="ChEBI" id="CHEBI:61977"/>
        <dbReference type="ChEBI" id="CHEBI:456216"/>
        <dbReference type="EC" id="2.7.11.1"/>
    </reaction>
</comment>
<keyword evidence="12 17" id="KW-0472">Membrane</keyword>
<feature type="domain" description="Gnk2-homologous" evidence="19">
    <location>
        <begin position="881"/>
        <end position="994"/>
    </location>
</feature>
<evidence type="ECO:0000256" key="5">
    <source>
        <dbReference type="ARBA" id="ARBA00022692"/>
    </source>
</evidence>
<dbReference type="eggNOG" id="ENOG502QWDY">
    <property type="taxonomic scope" value="Eukaryota"/>
</dbReference>
<evidence type="ECO:0000313" key="20">
    <source>
        <dbReference type="EnsemblPlants" id="LPERR07G14720.1"/>
    </source>
</evidence>
<dbReference type="Proteomes" id="UP000032180">
    <property type="component" value="Chromosome 7"/>
</dbReference>
<dbReference type="FunFam" id="3.30.200.20:FF:000195">
    <property type="entry name" value="G-type lectin S-receptor-like serine/threonine-protein kinase"/>
    <property type="match status" value="2"/>
</dbReference>
<keyword evidence="9" id="KW-0418">Kinase</keyword>
<dbReference type="InterPro" id="IPR011009">
    <property type="entry name" value="Kinase-like_dom_sf"/>
</dbReference>
<dbReference type="FunFam" id="1.10.510.10:FF:000060">
    <property type="entry name" value="G-type lectin S-receptor-like serine/threonine-protein kinase"/>
    <property type="match status" value="2"/>
</dbReference>
<dbReference type="Pfam" id="PF01657">
    <property type="entry name" value="Stress-antifung"/>
    <property type="match status" value="4"/>
</dbReference>
<dbReference type="CDD" id="cd23509">
    <property type="entry name" value="Gnk2-like"/>
    <property type="match status" value="4"/>
</dbReference>
<dbReference type="GO" id="GO:0005886">
    <property type="term" value="C:plasma membrane"/>
    <property type="evidence" value="ECO:0007669"/>
    <property type="project" value="TreeGrafter"/>
</dbReference>
<reference evidence="20" key="3">
    <citation type="submission" date="2015-04" db="UniProtKB">
        <authorList>
            <consortium name="EnsemblPlants"/>
        </authorList>
    </citation>
    <scope>IDENTIFICATION</scope>
</reference>
<evidence type="ECO:0000256" key="2">
    <source>
        <dbReference type="ARBA" id="ARBA00012513"/>
    </source>
</evidence>
<comment type="subcellular location">
    <subcellularLocation>
        <location evidence="1">Membrane</location>
        <topology evidence="1">Single-pass membrane protein</topology>
    </subcellularLocation>
</comment>
<keyword evidence="6" id="KW-0732">Signal</keyword>
<dbReference type="InterPro" id="IPR001245">
    <property type="entry name" value="Ser-Thr/Tyr_kinase_cat_dom"/>
</dbReference>
<evidence type="ECO:0000256" key="6">
    <source>
        <dbReference type="ARBA" id="ARBA00022729"/>
    </source>
</evidence>
<dbReference type="PROSITE" id="PS51473">
    <property type="entry name" value="GNK2"/>
    <property type="match status" value="4"/>
</dbReference>
<evidence type="ECO:0000259" key="18">
    <source>
        <dbReference type="PROSITE" id="PS50011"/>
    </source>
</evidence>
<proteinExistence type="predicted"/>
<dbReference type="InterPro" id="IPR002902">
    <property type="entry name" value="GNK2"/>
</dbReference>
<reference evidence="20 21" key="1">
    <citation type="submission" date="2012-08" db="EMBL/GenBank/DDBJ databases">
        <title>Oryza genome evolution.</title>
        <authorList>
            <person name="Wing R.A."/>
        </authorList>
    </citation>
    <scope>NUCLEOTIDE SEQUENCE</scope>
</reference>
<evidence type="ECO:0000256" key="10">
    <source>
        <dbReference type="ARBA" id="ARBA00022840"/>
    </source>
</evidence>
<accession>A0A0D9WZT8</accession>
<keyword evidence="7" id="KW-0677">Repeat</keyword>
<keyword evidence="13" id="KW-1015">Disulfide bond</keyword>
<dbReference type="Gene3D" id="1.10.510.10">
    <property type="entry name" value="Transferase(Phosphotransferase) domain 1"/>
    <property type="match status" value="2"/>
</dbReference>
<feature type="domain" description="Gnk2-homologous" evidence="19">
    <location>
        <begin position="202"/>
        <end position="309"/>
    </location>
</feature>
<name>A0A0D9WZT8_9ORYZ</name>
<evidence type="ECO:0000256" key="16">
    <source>
        <dbReference type="ARBA" id="ARBA00048679"/>
    </source>
</evidence>
<comment type="catalytic activity">
    <reaction evidence="16">
        <text>L-seryl-[protein] + ATP = O-phospho-L-seryl-[protein] + ADP + H(+)</text>
        <dbReference type="Rhea" id="RHEA:17989"/>
        <dbReference type="Rhea" id="RHEA-COMP:9863"/>
        <dbReference type="Rhea" id="RHEA-COMP:11604"/>
        <dbReference type="ChEBI" id="CHEBI:15378"/>
        <dbReference type="ChEBI" id="CHEBI:29999"/>
        <dbReference type="ChEBI" id="CHEBI:30616"/>
        <dbReference type="ChEBI" id="CHEBI:83421"/>
        <dbReference type="ChEBI" id="CHEBI:456216"/>
        <dbReference type="EC" id="2.7.11.1"/>
    </reaction>
</comment>
<feature type="domain" description="Gnk2-homologous" evidence="19">
    <location>
        <begin position="76"/>
        <end position="193"/>
    </location>
</feature>
<dbReference type="PANTHER" id="PTHR27002">
    <property type="entry name" value="RECEPTOR-LIKE SERINE/THREONINE-PROTEIN KINASE SD1-8"/>
    <property type="match status" value="1"/>
</dbReference>
<evidence type="ECO:0000259" key="19">
    <source>
        <dbReference type="PROSITE" id="PS51473"/>
    </source>
</evidence>
<feature type="domain" description="Protein kinase" evidence="18">
    <location>
        <begin position="402"/>
        <end position="680"/>
    </location>
</feature>
<evidence type="ECO:0000256" key="7">
    <source>
        <dbReference type="ARBA" id="ARBA00022737"/>
    </source>
</evidence>
<dbReference type="CDD" id="cd14066">
    <property type="entry name" value="STKc_IRAK"/>
    <property type="match status" value="2"/>
</dbReference>
<dbReference type="EnsemblPlants" id="LPERR07G14720.1">
    <property type="protein sequence ID" value="LPERR07G14720.1"/>
    <property type="gene ID" value="LPERR07G14720"/>
</dbReference>
<dbReference type="Gene3D" id="3.30.430.20">
    <property type="entry name" value="Gnk2 domain, C-X8-C-X2-C motif"/>
    <property type="match status" value="4"/>
</dbReference>
<keyword evidence="3" id="KW-0723">Serine/threonine-protein kinase</keyword>
<keyword evidence="21" id="KW-1185">Reference proteome</keyword>
<evidence type="ECO:0000256" key="3">
    <source>
        <dbReference type="ARBA" id="ARBA00022527"/>
    </source>
</evidence>
<dbReference type="InterPro" id="IPR008271">
    <property type="entry name" value="Ser/Thr_kinase_AS"/>
</dbReference>
<dbReference type="PROSITE" id="PS50011">
    <property type="entry name" value="PROTEIN_KINASE_DOM"/>
    <property type="match status" value="2"/>
</dbReference>
<keyword evidence="14" id="KW-0325">Glycoprotein</keyword>
<evidence type="ECO:0000256" key="12">
    <source>
        <dbReference type="ARBA" id="ARBA00023136"/>
    </source>
</evidence>
<evidence type="ECO:0000256" key="14">
    <source>
        <dbReference type="ARBA" id="ARBA00023180"/>
    </source>
</evidence>
<evidence type="ECO:0000256" key="4">
    <source>
        <dbReference type="ARBA" id="ARBA00022679"/>
    </source>
</evidence>
<dbReference type="GO" id="GO:0005524">
    <property type="term" value="F:ATP binding"/>
    <property type="evidence" value="ECO:0007669"/>
    <property type="project" value="UniProtKB-KW"/>
</dbReference>
<feature type="domain" description="Protein kinase" evidence="18">
    <location>
        <begin position="1102"/>
        <end position="1378"/>
    </location>
</feature>
<dbReference type="Pfam" id="PF07714">
    <property type="entry name" value="PK_Tyr_Ser-Thr"/>
    <property type="match status" value="2"/>
</dbReference>
<dbReference type="SMART" id="SM00220">
    <property type="entry name" value="S_TKc"/>
    <property type="match status" value="2"/>
</dbReference>
<evidence type="ECO:0000256" key="9">
    <source>
        <dbReference type="ARBA" id="ARBA00022777"/>
    </source>
</evidence>
<dbReference type="InterPro" id="IPR000719">
    <property type="entry name" value="Prot_kinase_dom"/>
</dbReference>
<dbReference type="FunFam" id="3.30.430.20:FF:000002">
    <property type="entry name" value="Cysteine-rich receptor-like protein kinase 10"/>
    <property type="match status" value="1"/>
</dbReference>
<evidence type="ECO:0000256" key="17">
    <source>
        <dbReference type="SAM" id="Phobius"/>
    </source>
</evidence>
<protein>
    <recommendedName>
        <fullName evidence="2">non-specific serine/threonine protein kinase</fullName>
        <ecNumber evidence="2">2.7.11.1</ecNumber>
    </recommendedName>
</protein>
<organism evidence="20 21">
    <name type="scientific">Leersia perrieri</name>
    <dbReference type="NCBI Taxonomy" id="77586"/>
    <lineage>
        <taxon>Eukaryota</taxon>
        <taxon>Viridiplantae</taxon>
        <taxon>Streptophyta</taxon>
        <taxon>Embryophyta</taxon>
        <taxon>Tracheophyta</taxon>
        <taxon>Spermatophyta</taxon>
        <taxon>Magnoliopsida</taxon>
        <taxon>Liliopsida</taxon>
        <taxon>Poales</taxon>
        <taxon>Poaceae</taxon>
        <taxon>BOP clade</taxon>
        <taxon>Oryzoideae</taxon>
        <taxon>Oryzeae</taxon>
        <taxon>Oryzinae</taxon>
        <taxon>Leersia</taxon>
    </lineage>
</organism>
<dbReference type="InterPro" id="IPR038408">
    <property type="entry name" value="GNK2_sf"/>
</dbReference>
<evidence type="ECO:0000313" key="21">
    <source>
        <dbReference type="Proteomes" id="UP000032180"/>
    </source>
</evidence>
<dbReference type="GO" id="GO:0004674">
    <property type="term" value="F:protein serine/threonine kinase activity"/>
    <property type="evidence" value="ECO:0007669"/>
    <property type="project" value="UniProtKB-KW"/>
</dbReference>
<dbReference type="SUPFAM" id="SSF56112">
    <property type="entry name" value="Protein kinase-like (PK-like)"/>
    <property type="match status" value="2"/>
</dbReference>
<feature type="transmembrane region" description="Helical" evidence="17">
    <location>
        <begin position="327"/>
        <end position="351"/>
    </location>
</feature>
<dbReference type="PANTHER" id="PTHR27002:SF472">
    <property type="entry name" value="OS07G0534700 PROTEIN"/>
    <property type="match status" value="1"/>
</dbReference>
<evidence type="ECO:0000256" key="1">
    <source>
        <dbReference type="ARBA" id="ARBA00004167"/>
    </source>
</evidence>
<evidence type="ECO:0000256" key="13">
    <source>
        <dbReference type="ARBA" id="ARBA00023157"/>
    </source>
</evidence>
<keyword evidence="10" id="KW-0067">ATP-binding</keyword>
<evidence type="ECO:0000256" key="11">
    <source>
        <dbReference type="ARBA" id="ARBA00022989"/>
    </source>
</evidence>
<evidence type="ECO:0000256" key="8">
    <source>
        <dbReference type="ARBA" id="ARBA00022741"/>
    </source>
</evidence>
<evidence type="ECO:0000256" key="15">
    <source>
        <dbReference type="ARBA" id="ARBA00047899"/>
    </source>
</evidence>
<keyword evidence="8" id="KW-0547">Nucleotide-binding</keyword>
<keyword evidence="11 17" id="KW-1133">Transmembrane helix</keyword>
<reference evidence="21" key="2">
    <citation type="submission" date="2013-12" db="EMBL/GenBank/DDBJ databases">
        <authorList>
            <person name="Yu Y."/>
            <person name="Lee S."/>
            <person name="de Baynast K."/>
            <person name="Wissotski M."/>
            <person name="Liu L."/>
            <person name="Talag J."/>
            <person name="Goicoechea J."/>
            <person name="Angelova A."/>
            <person name="Jetty R."/>
            <person name="Kudrna D."/>
            <person name="Golser W."/>
            <person name="Rivera L."/>
            <person name="Zhang J."/>
            <person name="Wing R."/>
        </authorList>
    </citation>
    <scope>NUCLEOTIDE SEQUENCE</scope>
</reference>
<dbReference type="PROSITE" id="PS00108">
    <property type="entry name" value="PROTEIN_KINASE_ST"/>
    <property type="match status" value="2"/>
</dbReference>